<proteinExistence type="predicted"/>
<dbReference type="EMBL" id="CM046397">
    <property type="protein sequence ID" value="KAI8535827.1"/>
    <property type="molecule type" value="Genomic_DNA"/>
</dbReference>
<accession>A0ACC0M5M8</accession>
<protein>
    <submittedName>
        <fullName evidence="1">Uncharacterized protein</fullName>
    </submittedName>
</protein>
<keyword evidence="2" id="KW-1185">Reference proteome</keyword>
<sequence length="696" mass="79877">MPRLRKQIGTPISALEPGEQIEPEQVAEPGTPASLAFQPLALEMEEPLQEEPSYEMPPYQGPTGFPPNFQEGQASGKDCDKEDMFREMMIAFREMAQTQRAMIKSIKTRLPNPEVARNSPANIGLNNQANSSTHQSPFEGRLGEDVGQGKIKSRPGKEKMFPEDIPQSWYEPVKPTKPLEIPRQSHGITIGAPRNTGNRQSVNPLFEPVLGRWGDDVELEQGYRPERRDINPPDSRQELPIARDPFPTVREKNPRYTQPHVAPERMQQPPYGRLLRENQGDSSGVHEDDFERQDQPVANQGQNLLVDNPVLRDQVMGLIQENGFMKLKLFPNSLSGPAFAWYTNLPPGSITNWFQMEEVFHAQFFHAEPEVSMADLARLRQKPDEKVADFISRFKRARTKCKLQLPEAEFVRLAQDGLERELRKRFDSTEFRDFADLTYKVTRYESLLEEDTDRHNSSYPTYYRDPNYEIDVAEIIEHDPCVCEPLVQKNVTVGQKFKQKEINKVYSFDVTKVDEIFDYLLRKKIIKLPSEVKLPTAEEKHGKTYCKWHDSWSHSTKSCNVFRDRIQEQIKKGRFKFPEKTMGMDATHFPKIEEVNTNVPTSLARTVKKYWQDKEAPVNMTSVQPARWKPYGGSPRGMGLRQNHYRPSNVGSIQNVSGTNHLPMLEASFFGVFMRGMQGQLFGLQGLGQEESQFFS</sequence>
<comment type="caution">
    <text evidence="1">The sequence shown here is derived from an EMBL/GenBank/DDBJ whole genome shotgun (WGS) entry which is preliminary data.</text>
</comment>
<dbReference type="Proteomes" id="UP001062846">
    <property type="component" value="Chromosome 10"/>
</dbReference>
<evidence type="ECO:0000313" key="2">
    <source>
        <dbReference type="Proteomes" id="UP001062846"/>
    </source>
</evidence>
<gene>
    <name evidence="1" type="ORF">RHMOL_Rhmol10G0204700</name>
</gene>
<organism evidence="1 2">
    <name type="scientific">Rhododendron molle</name>
    <name type="common">Chinese azalea</name>
    <name type="synonym">Azalea mollis</name>
    <dbReference type="NCBI Taxonomy" id="49168"/>
    <lineage>
        <taxon>Eukaryota</taxon>
        <taxon>Viridiplantae</taxon>
        <taxon>Streptophyta</taxon>
        <taxon>Embryophyta</taxon>
        <taxon>Tracheophyta</taxon>
        <taxon>Spermatophyta</taxon>
        <taxon>Magnoliopsida</taxon>
        <taxon>eudicotyledons</taxon>
        <taxon>Gunneridae</taxon>
        <taxon>Pentapetalae</taxon>
        <taxon>asterids</taxon>
        <taxon>Ericales</taxon>
        <taxon>Ericaceae</taxon>
        <taxon>Ericoideae</taxon>
        <taxon>Rhodoreae</taxon>
        <taxon>Rhododendron</taxon>
    </lineage>
</organism>
<evidence type="ECO:0000313" key="1">
    <source>
        <dbReference type="EMBL" id="KAI8535827.1"/>
    </source>
</evidence>
<name>A0ACC0M5M8_RHOML</name>
<reference evidence="1" key="1">
    <citation type="submission" date="2022-02" db="EMBL/GenBank/DDBJ databases">
        <title>Plant Genome Project.</title>
        <authorList>
            <person name="Zhang R.-G."/>
        </authorList>
    </citation>
    <scope>NUCLEOTIDE SEQUENCE</scope>
    <source>
        <strain evidence="1">AT1</strain>
    </source>
</reference>